<proteinExistence type="predicted"/>
<dbReference type="EMBL" id="JADEXQ010000034">
    <property type="protein sequence ID" value="MBE9030372.1"/>
    <property type="molecule type" value="Genomic_DNA"/>
</dbReference>
<dbReference type="InterPro" id="IPR051531">
    <property type="entry name" value="N-acetyltransferase"/>
</dbReference>
<evidence type="ECO:0000313" key="3">
    <source>
        <dbReference type="Proteomes" id="UP000625316"/>
    </source>
</evidence>
<protein>
    <submittedName>
        <fullName evidence="2">GNAT family N-acetyltransferase</fullName>
    </submittedName>
</protein>
<evidence type="ECO:0000259" key="1">
    <source>
        <dbReference type="PROSITE" id="PS51186"/>
    </source>
</evidence>
<dbReference type="PANTHER" id="PTHR43792:SF1">
    <property type="entry name" value="N-ACETYLTRANSFERASE DOMAIN-CONTAINING PROTEIN"/>
    <property type="match status" value="1"/>
</dbReference>
<dbReference type="GO" id="GO:0016747">
    <property type="term" value="F:acyltransferase activity, transferring groups other than amino-acyl groups"/>
    <property type="evidence" value="ECO:0007669"/>
    <property type="project" value="InterPro"/>
</dbReference>
<dbReference type="PANTHER" id="PTHR43792">
    <property type="entry name" value="GNAT FAMILY, PUTATIVE (AFU_ORTHOLOGUE AFUA_3G00765)-RELATED-RELATED"/>
    <property type="match status" value="1"/>
</dbReference>
<dbReference type="Gene3D" id="3.40.630.30">
    <property type="match status" value="1"/>
</dbReference>
<dbReference type="PROSITE" id="PS51186">
    <property type="entry name" value="GNAT"/>
    <property type="match status" value="1"/>
</dbReference>
<dbReference type="InterPro" id="IPR000182">
    <property type="entry name" value="GNAT_dom"/>
</dbReference>
<sequence>MISTERLVLRPLQTSDTSAIAQIYADDRVFEHFGTGVRTLAETAASVDRAVTKWSKTGYGPLAICLAGTVIGRMIIFPNAGVDFELGYVLHPAYWGRRFAQEASRAAVDYVFEQGLTDRVVACARQSNQASRHILSTLGFRVMREEIGDDGIMRIWFELNVQNFQR</sequence>
<dbReference type="AlphaFoldDB" id="A0A928VMK2"/>
<reference evidence="2" key="1">
    <citation type="submission" date="2020-10" db="EMBL/GenBank/DDBJ databases">
        <authorList>
            <person name="Castelo-Branco R."/>
            <person name="Eusebio N."/>
            <person name="Adriana R."/>
            <person name="Vieira A."/>
            <person name="Brugerolle De Fraissinette N."/>
            <person name="Rezende De Castro R."/>
            <person name="Schneider M.P."/>
            <person name="Vasconcelos V."/>
            <person name="Leao P.N."/>
        </authorList>
    </citation>
    <scope>NUCLEOTIDE SEQUENCE</scope>
    <source>
        <strain evidence="2">LEGE 11480</strain>
    </source>
</reference>
<accession>A0A928VMK2</accession>
<dbReference type="SUPFAM" id="SSF55729">
    <property type="entry name" value="Acyl-CoA N-acyltransferases (Nat)"/>
    <property type="match status" value="1"/>
</dbReference>
<organism evidence="2 3">
    <name type="scientific">Romeriopsis navalis LEGE 11480</name>
    <dbReference type="NCBI Taxonomy" id="2777977"/>
    <lineage>
        <taxon>Bacteria</taxon>
        <taxon>Bacillati</taxon>
        <taxon>Cyanobacteriota</taxon>
        <taxon>Cyanophyceae</taxon>
        <taxon>Leptolyngbyales</taxon>
        <taxon>Leptolyngbyaceae</taxon>
        <taxon>Romeriopsis</taxon>
        <taxon>Romeriopsis navalis</taxon>
    </lineage>
</organism>
<dbReference type="Pfam" id="PF13302">
    <property type="entry name" value="Acetyltransf_3"/>
    <property type="match status" value="1"/>
</dbReference>
<name>A0A928VMK2_9CYAN</name>
<gene>
    <name evidence="2" type="ORF">IQ266_11580</name>
</gene>
<feature type="domain" description="N-acetyltransferase" evidence="1">
    <location>
        <begin position="7"/>
        <end position="158"/>
    </location>
</feature>
<keyword evidence="3" id="KW-1185">Reference proteome</keyword>
<dbReference type="InterPro" id="IPR016181">
    <property type="entry name" value="Acyl_CoA_acyltransferase"/>
</dbReference>
<dbReference type="RefSeq" id="WP_264325196.1">
    <property type="nucleotide sequence ID" value="NZ_JADEXQ010000034.1"/>
</dbReference>
<evidence type="ECO:0000313" key="2">
    <source>
        <dbReference type="EMBL" id="MBE9030372.1"/>
    </source>
</evidence>
<dbReference type="Proteomes" id="UP000625316">
    <property type="component" value="Unassembled WGS sequence"/>
</dbReference>
<comment type="caution">
    <text evidence="2">The sequence shown here is derived from an EMBL/GenBank/DDBJ whole genome shotgun (WGS) entry which is preliminary data.</text>
</comment>